<evidence type="ECO:0000259" key="2">
    <source>
        <dbReference type="Pfam" id="PF08327"/>
    </source>
</evidence>
<dbReference type="Gene3D" id="3.30.530.20">
    <property type="match status" value="1"/>
</dbReference>
<dbReference type="KEGG" id="nano:G5V58_00450"/>
<dbReference type="EMBL" id="CP049257">
    <property type="protein sequence ID" value="QIG41444.1"/>
    <property type="molecule type" value="Genomic_DNA"/>
</dbReference>
<proteinExistence type="inferred from homology"/>
<reference evidence="3 4" key="1">
    <citation type="submission" date="2020-02" db="EMBL/GenBank/DDBJ databases">
        <title>Full genome sequence of Nocardioides sp. R-3366.</title>
        <authorList>
            <person name="Im W.-T."/>
        </authorList>
    </citation>
    <scope>NUCLEOTIDE SEQUENCE [LARGE SCALE GENOMIC DNA]</scope>
    <source>
        <strain evidence="3 4">R-3366</strain>
    </source>
</reference>
<name>A0A6G6W893_9ACTN</name>
<dbReference type="InterPro" id="IPR023393">
    <property type="entry name" value="START-like_dom_sf"/>
</dbReference>
<evidence type="ECO:0000313" key="3">
    <source>
        <dbReference type="EMBL" id="QIG41444.1"/>
    </source>
</evidence>
<gene>
    <name evidence="3" type="ORF">G5V58_00450</name>
</gene>
<dbReference type="SUPFAM" id="SSF55961">
    <property type="entry name" value="Bet v1-like"/>
    <property type="match status" value="1"/>
</dbReference>
<comment type="similarity">
    <text evidence="1">Belongs to the AHA1 family.</text>
</comment>
<evidence type="ECO:0000256" key="1">
    <source>
        <dbReference type="ARBA" id="ARBA00006817"/>
    </source>
</evidence>
<dbReference type="AlphaFoldDB" id="A0A6G6W893"/>
<dbReference type="Pfam" id="PF08327">
    <property type="entry name" value="AHSA1"/>
    <property type="match status" value="1"/>
</dbReference>
<feature type="domain" description="Activator of Hsp90 ATPase homologue 1/2-like C-terminal" evidence="2">
    <location>
        <begin position="12"/>
        <end position="129"/>
    </location>
</feature>
<dbReference type="CDD" id="cd07814">
    <property type="entry name" value="SRPBCC_CalC_Aha1-like"/>
    <property type="match status" value="1"/>
</dbReference>
<protein>
    <submittedName>
        <fullName evidence="3">SRPBCC domain-containing protein</fullName>
    </submittedName>
</protein>
<sequence length="146" mass="16127">MTTIRHRVGAVAPLADVHAALTTIPGLSAWWTTDTAGDPAPGGTIAFRFGDVGGFDMEVLEIAPDTVRWRVSDGPEEWIDTQVGFALSRSGDHTIVLFTHEDWREVNEFHSHCSTKWAAFLLSLKEYVETGTGRPHPDDVSISDWH</sequence>
<dbReference type="Proteomes" id="UP000502996">
    <property type="component" value="Chromosome"/>
</dbReference>
<accession>A0A6G6W893</accession>
<organism evidence="3 4">
    <name type="scientific">Nocardioides anomalus</name>
    <dbReference type="NCBI Taxonomy" id="2712223"/>
    <lineage>
        <taxon>Bacteria</taxon>
        <taxon>Bacillati</taxon>
        <taxon>Actinomycetota</taxon>
        <taxon>Actinomycetes</taxon>
        <taxon>Propionibacteriales</taxon>
        <taxon>Nocardioidaceae</taxon>
        <taxon>Nocardioides</taxon>
    </lineage>
</organism>
<keyword evidence="4" id="KW-1185">Reference proteome</keyword>
<evidence type="ECO:0000313" key="4">
    <source>
        <dbReference type="Proteomes" id="UP000502996"/>
    </source>
</evidence>
<dbReference type="InterPro" id="IPR013538">
    <property type="entry name" value="ASHA1/2-like_C"/>
</dbReference>
<dbReference type="RefSeq" id="WP_165227791.1">
    <property type="nucleotide sequence ID" value="NZ_CP049257.1"/>
</dbReference>